<dbReference type="Gene3D" id="1.10.45.10">
    <property type="entry name" value="Vanillyl-alcohol Oxidase, Chain A, domain 4"/>
    <property type="match status" value="1"/>
</dbReference>
<dbReference type="SUPFAM" id="SSF56176">
    <property type="entry name" value="FAD-binding/transporter-associated domain-like"/>
    <property type="match status" value="1"/>
</dbReference>
<dbReference type="GO" id="GO:0008720">
    <property type="term" value="F:D-lactate dehydrogenase (NAD+) activity"/>
    <property type="evidence" value="ECO:0007669"/>
    <property type="project" value="TreeGrafter"/>
</dbReference>
<sequence>MAAARAASGRASRLMRRQAARCTAVAGAASAFEPSFDAWRAAAATAAVAVAAFVAGSVAHADDGGASLPAACLEELRDAVGAANVSDAEEDRAEFGRDKYSHHHGPPPAAVVRPGSTAEVSAVLKACHRHGVPVVAFGSGTSLEGHTVPSPAGIVLAMDRMDGVVRLDAAGQDVTVQAGCVKDLLNEQLRPHGLFFPVDPGPGATIGGMCATGCSGTNAVRFGTMKDNVLALTAVLADGTVLTTGGRARKSSAGYDLARLLVGSEGTLAVITEATLRLRPLPETTAVAVAAFPTVGDAAAAVMRLLREGVEVSCVELLDDGMIRVINEQSGFDHAVAPTLFFKFAGSPEAVKECAARTADAIRHHGADGWRWASDPKEVARLWQARKVALWSAQSAHPEMEVAITDVCVPVSRLAEAVTETKADIDASLLAGRAPIVGHVGDGNFHTFLTFDAHNPVESQEAERLNDRMVKRAIRLGGTCTGEHGIGLGKRKYLEEEIGEGGLHAMRLLKAALDPRNILNPGKVL</sequence>
<evidence type="ECO:0000256" key="1">
    <source>
        <dbReference type="ARBA" id="ARBA00001974"/>
    </source>
</evidence>
<evidence type="ECO:0000256" key="4">
    <source>
        <dbReference type="ARBA" id="ARBA00022630"/>
    </source>
</evidence>
<reference evidence="11 12" key="1">
    <citation type="submission" date="2019-07" db="EMBL/GenBank/DDBJ databases">
        <title>Genomes of Cafeteria roenbergensis.</title>
        <authorList>
            <person name="Fischer M.G."/>
            <person name="Hackl T."/>
            <person name="Roman M."/>
        </authorList>
    </citation>
    <scope>NUCLEOTIDE SEQUENCE [LARGE SCALE GENOMIC DNA]</scope>
    <source>
        <strain evidence="11 12">RCC970-E3</strain>
    </source>
</reference>
<dbReference type="PANTHER" id="PTHR11748">
    <property type="entry name" value="D-LACTATE DEHYDROGENASE"/>
    <property type="match status" value="1"/>
</dbReference>
<dbReference type="GO" id="GO:1903457">
    <property type="term" value="P:lactate catabolic process"/>
    <property type="evidence" value="ECO:0007669"/>
    <property type="project" value="TreeGrafter"/>
</dbReference>
<evidence type="ECO:0000259" key="10">
    <source>
        <dbReference type="PROSITE" id="PS51387"/>
    </source>
</evidence>
<feature type="domain" description="FAD-binding PCMH-type" evidence="10">
    <location>
        <begin position="104"/>
        <end position="281"/>
    </location>
</feature>
<keyword evidence="6" id="KW-0809">Transit peptide</keyword>
<dbReference type="Proteomes" id="UP000324907">
    <property type="component" value="Unassembled WGS sequence"/>
</dbReference>
<dbReference type="GO" id="GO:0004458">
    <property type="term" value="F:D-lactate dehydrogenase (cytochrome) activity"/>
    <property type="evidence" value="ECO:0007669"/>
    <property type="project" value="UniProtKB-EC"/>
</dbReference>
<dbReference type="FunFam" id="1.10.45.10:FF:000001">
    <property type="entry name" value="D-lactate dehydrogenase mitochondrial"/>
    <property type="match status" value="1"/>
</dbReference>
<dbReference type="InterPro" id="IPR016164">
    <property type="entry name" value="FAD-linked_Oxase-like_C"/>
</dbReference>
<evidence type="ECO:0000256" key="5">
    <source>
        <dbReference type="ARBA" id="ARBA00022827"/>
    </source>
</evidence>
<dbReference type="InterPro" id="IPR016171">
    <property type="entry name" value="Vanillyl_alc_oxidase_C-sub2"/>
</dbReference>
<accession>A0A5A8DT52</accession>
<dbReference type="InterPro" id="IPR004113">
    <property type="entry name" value="FAD-bd_oxidored_4_C"/>
</dbReference>
<dbReference type="GO" id="GO:0005739">
    <property type="term" value="C:mitochondrion"/>
    <property type="evidence" value="ECO:0007669"/>
    <property type="project" value="UniProtKB-SubCell"/>
</dbReference>
<dbReference type="Gene3D" id="3.30.465.10">
    <property type="match status" value="1"/>
</dbReference>
<dbReference type="Gene3D" id="3.30.70.2740">
    <property type="match status" value="1"/>
</dbReference>
<keyword evidence="7" id="KW-0560">Oxidoreductase</keyword>
<comment type="cofactor">
    <cofactor evidence="1">
        <name>FAD</name>
        <dbReference type="ChEBI" id="CHEBI:57692"/>
    </cofactor>
</comment>
<dbReference type="InterPro" id="IPR006094">
    <property type="entry name" value="Oxid_FAD_bind_N"/>
</dbReference>
<keyword evidence="4" id="KW-0285">Flavoprotein</keyword>
<dbReference type="EMBL" id="VLTL01000027">
    <property type="protein sequence ID" value="KAA0168655.1"/>
    <property type="molecule type" value="Genomic_DNA"/>
</dbReference>
<evidence type="ECO:0000256" key="6">
    <source>
        <dbReference type="ARBA" id="ARBA00022946"/>
    </source>
</evidence>
<dbReference type="PANTHER" id="PTHR11748:SF111">
    <property type="entry name" value="D-LACTATE DEHYDROGENASE, MITOCHONDRIAL-RELATED"/>
    <property type="match status" value="1"/>
</dbReference>
<dbReference type="InterPro" id="IPR036318">
    <property type="entry name" value="FAD-bd_PCMH-like_sf"/>
</dbReference>
<name>A0A5A8DT52_CAFRO</name>
<evidence type="ECO:0000256" key="2">
    <source>
        <dbReference type="ARBA" id="ARBA00004173"/>
    </source>
</evidence>
<comment type="similarity">
    <text evidence="3">Belongs to the FAD-binding oxidoreductase/transferase type 4 family.</text>
</comment>
<dbReference type="EC" id="1.1.2.4" evidence="9"/>
<dbReference type="PROSITE" id="PS51387">
    <property type="entry name" value="FAD_PCMH"/>
    <property type="match status" value="1"/>
</dbReference>
<evidence type="ECO:0000256" key="7">
    <source>
        <dbReference type="ARBA" id="ARBA00023002"/>
    </source>
</evidence>
<evidence type="ECO:0000313" key="11">
    <source>
        <dbReference type="EMBL" id="KAA0168655.1"/>
    </source>
</evidence>
<comment type="caution">
    <text evidence="11">The sequence shown here is derived from an EMBL/GenBank/DDBJ whole genome shotgun (WGS) entry which is preliminary data.</text>
</comment>
<dbReference type="FunFam" id="3.30.70.2740:FF:000001">
    <property type="entry name" value="D-lactate dehydrogenase mitochondrial"/>
    <property type="match status" value="1"/>
</dbReference>
<keyword evidence="5" id="KW-0274">FAD</keyword>
<evidence type="ECO:0000256" key="8">
    <source>
        <dbReference type="ARBA" id="ARBA00023128"/>
    </source>
</evidence>
<dbReference type="FunFam" id="3.30.465.10:FF:000016">
    <property type="entry name" value="probable D-lactate dehydrogenase, mitochondrial"/>
    <property type="match status" value="1"/>
</dbReference>
<evidence type="ECO:0000256" key="9">
    <source>
        <dbReference type="ARBA" id="ARBA00038897"/>
    </source>
</evidence>
<gene>
    <name evidence="11" type="ORF">FNF28_02395</name>
</gene>
<dbReference type="InterPro" id="IPR016166">
    <property type="entry name" value="FAD-bd_PCMH"/>
</dbReference>
<dbReference type="InterPro" id="IPR016169">
    <property type="entry name" value="FAD-bd_PCMH_sub2"/>
</dbReference>
<dbReference type="AlphaFoldDB" id="A0A5A8DT52"/>
<protein>
    <recommendedName>
        <fullName evidence="9">D-lactate dehydrogenase (cytochrome)</fullName>
        <ecNumber evidence="9">1.1.2.4</ecNumber>
    </recommendedName>
</protein>
<dbReference type="GO" id="GO:0071949">
    <property type="term" value="F:FAD binding"/>
    <property type="evidence" value="ECO:0007669"/>
    <property type="project" value="InterPro"/>
</dbReference>
<dbReference type="Pfam" id="PF02913">
    <property type="entry name" value="FAD-oxidase_C"/>
    <property type="match status" value="1"/>
</dbReference>
<organism evidence="11 12">
    <name type="scientific">Cafeteria roenbergensis</name>
    <name type="common">Marine flagellate</name>
    <dbReference type="NCBI Taxonomy" id="33653"/>
    <lineage>
        <taxon>Eukaryota</taxon>
        <taxon>Sar</taxon>
        <taxon>Stramenopiles</taxon>
        <taxon>Bigyra</taxon>
        <taxon>Opalozoa</taxon>
        <taxon>Bicosoecida</taxon>
        <taxon>Cafeteriaceae</taxon>
        <taxon>Cafeteria</taxon>
    </lineage>
</organism>
<comment type="subcellular location">
    <subcellularLocation>
        <location evidence="2">Mitochondrion</location>
    </subcellularLocation>
</comment>
<dbReference type="SUPFAM" id="SSF55103">
    <property type="entry name" value="FAD-linked oxidases, C-terminal domain"/>
    <property type="match status" value="1"/>
</dbReference>
<keyword evidence="8" id="KW-0496">Mitochondrion</keyword>
<evidence type="ECO:0000256" key="3">
    <source>
        <dbReference type="ARBA" id="ARBA00008000"/>
    </source>
</evidence>
<evidence type="ECO:0000313" key="12">
    <source>
        <dbReference type="Proteomes" id="UP000324907"/>
    </source>
</evidence>
<proteinExistence type="inferred from homology"/>
<dbReference type="Pfam" id="PF01565">
    <property type="entry name" value="FAD_binding_4"/>
    <property type="match status" value="1"/>
</dbReference>